<dbReference type="EMBL" id="KQ971338">
    <property type="protein sequence ID" value="KYB28061.1"/>
    <property type="molecule type" value="Genomic_DNA"/>
</dbReference>
<accession>A0A139WJN7</accession>
<evidence type="ECO:0000256" key="1">
    <source>
        <dbReference type="SAM" id="MobiDB-lite"/>
    </source>
</evidence>
<proteinExistence type="predicted"/>
<reference evidence="2 3" key="1">
    <citation type="journal article" date="2008" name="Nature">
        <title>The genome of the model beetle and pest Tribolium castaneum.</title>
        <authorList>
            <consortium name="Tribolium Genome Sequencing Consortium"/>
            <person name="Richards S."/>
            <person name="Gibbs R.A."/>
            <person name="Weinstock G.M."/>
            <person name="Brown S.J."/>
            <person name="Denell R."/>
            <person name="Beeman R.W."/>
            <person name="Gibbs R."/>
            <person name="Beeman R.W."/>
            <person name="Brown S.J."/>
            <person name="Bucher G."/>
            <person name="Friedrich M."/>
            <person name="Grimmelikhuijzen C.J."/>
            <person name="Klingler M."/>
            <person name="Lorenzen M."/>
            <person name="Richards S."/>
            <person name="Roth S."/>
            <person name="Schroder R."/>
            <person name="Tautz D."/>
            <person name="Zdobnov E.M."/>
            <person name="Muzny D."/>
            <person name="Gibbs R.A."/>
            <person name="Weinstock G.M."/>
            <person name="Attaway T."/>
            <person name="Bell S."/>
            <person name="Buhay C.J."/>
            <person name="Chandrabose M.N."/>
            <person name="Chavez D."/>
            <person name="Clerk-Blankenburg K.P."/>
            <person name="Cree A."/>
            <person name="Dao M."/>
            <person name="Davis C."/>
            <person name="Chacko J."/>
            <person name="Dinh H."/>
            <person name="Dugan-Rocha S."/>
            <person name="Fowler G."/>
            <person name="Garner T.T."/>
            <person name="Garnes J."/>
            <person name="Gnirke A."/>
            <person name="Hawes A."/>
            <person name="Hernandez J."/>
            <person name="Hines S."/>
            <person name="Holder M."/>
            <person name="Hume J."/>
            <person name="Jhangiani S.N."/>
            <person name="Joshi V."/>
            <person name="Khan Z.M."/>
            <person name="Jackson L."/>
            <person name="Kovar C."/>
            <person name="Kowis A."/>
            <person name="Lee S."/>
            <person name="Lewis L.R."/>
            <person name="Margolis J."/>
            <person name="Morgan M."/>
            <person name="Nazareth L.V."/>
            <person name="Nguyen N."/>
            <person name="Okwuonu G."/>
            <person name="Parker D."/>
            <person name="Richards S."/>
            <person name="Ruiz S.J."/>
            <person name="Santibanez J."/>
            <person name="Savard J."/>
            <person name="Scherer S.E."/>
            <person name="Schneider B."/>
            <person name="Sodergren E."/>
            <person name="Tautz D."/>
            <person name="Vattahil S."/>
            <person name="Villasana D."/>
            <person name="White C.S."/>
            <person name="Wright R."/>
            <person name="Park Y."/>
            <person name="Beeman R.W."/>
            <person name="Lord J."/>
            <person name="Oppert B."/>
            <person name="Lorenzen M."/>
            <person name="Brown S."/>
            <person name="Wang L."/>
            <person name="Savard J."/>
            <person name="Tautz D."/>
            <person name="Richards S."/>
            <person name="Weinstock G."/>
            <person name="Gibbs R.A."/>
            <person name="Liu Y."/>
            <person name="Worley K."/>
            <person name="Weinstock G."/>
            <person name="Elsik C.G."/>
            <person name="Reese J.T."/>
            <person name="Elhaik E."/>
            <person name="Landan G."/>
            <person name="Graur D."/>
            <person name="Arensburger P."/>
            <person name="Atkinson P."/>
            <person name="Beeman R.W."/>
            <person name="Beidler J."/>
            <person name="Brown S.J."/>
            <person name="Demuth J.P."/>
            <person name="Drury D.W."/>
            <person name="Du Y.Z."/>
            <person name="Fujiwara H."/>
            <person name="Lorenzen M."/>
            <person name="Maselli V."/>
            <person name="Osanai M."/>
            <person name="Park Y."/>
            <person name="Robertson H.M."/>
            <person name="Tu Z."/>
            <person name="Wang J.J."/>
            <person name="Wang S."/>
            <person name="Richards S."/>
            <person name="Song H."/>
            <person name="Zhang L."/>
            <person name="Sodergren E."/>
            <person name="Werner D."/>
            <person name="Stanke M."/>
            <person name="Morgenstern B."/>
            <person name="Solovyev V."/>
            <person name="Kosarev P."/>
            <person name="Brown G."/>
            <person name="Chen H.C."/>
            <person name="Ermolaeva O."/>
            <person name="Hlavina W."/>
            <person name="Kapustin Y."/>
            <person name="Kiryutin B."/>
            <person name="Kitts P."/>
            <person name="Maglott D."/>
            <person name="Pruitt K."/>
            <person name="Sapojnikov V."/>
            <person name="Souvorov A."/>
            <person name="Mackey A.J."/>
            <person name="Waterhouse R.M."/>
            <person name="Wyder S."/>
            <person name="Zdobnov E.M."/>
            <person name="Zdobnov E.M."/>
            <person name="Wyder S."/>
            <person name="Kriventseva E.V."/>
            <person name="Kadowaki T."/>
            <person name="Bork P."/>
            <person name="Aranda M."/>
            <person name="Bao R."/>
            <person name="Beermann A."/>
            <person name="Berns N."/>
            <person name="Bolognesi R."/>
            <person name="Bonneton F."/>
            <person name="Bopp D."/>
            <person name="Brown S.J."/>
            <person name="Bucher G."/>
            <person name="Butts T."/>
            <person name="Chaumot A."/>
            <person name="Denell R.E."/>
            <person name="Ferrier D.E."/>
            <person name="Friedrich M."/>
            <person name="Gordon C.M."/>
            <person name="Jindra M."/>
            <person name="Klingler M."/>
            <person name="Lan Q."/>
            <person name="Lattorff H.M."/>
            <person name="Laudet V."/>
            <person name="von Levetsow C."/>
            <person name="Liu Z."/>
            <person name="Lutz R."/>
            <person name="Lynch J.A."/>
            <person name="da Fonseca R.N."/>
            <person name="Posnien N."/>
            <person name="Reuter R."/>
            <person name="Roth S."/>
            <person name="Savard J."/>
            <person name="Schinko J.B."/>
            <person name="Schmitt C."/>
            <person name="Schoppmeier M."/>
            <person name="Schroder R."/>
            <person name="Shippy T.D."/>
            <person name="Simonnet F."/>
            <person name="Marques-Souza H."/>
            <person name="Tautz D."/>
            <person name="Tomoyasu Y."/>
            <person name="Trauner J."/>
            <person name="Van der Zee M."/>
            <person name="Vervoort M."/>
            <person name="Wittkopp N."/>
            <person name="Wimmer E.A."/>
            <person name="Yang X."/>
            <person name="Jones A.K."/>
            <person name="Sattelle D.B."/>
            <person name="Ebert P.R."/>
            <person name="Nelson D."/>
            <person name="Scott J.G."/>
            <person name="Beeman R.W."/>
            <person name="Muthukrishnan S."/>
            <person name="Kramer K.J."/>
            <person name="Arakane Y."/>
            <person name="Beeman R.W."/>
            <person name="Zhu Q."/>
            <person name="Hogenkamp D."/>
            <person name="Dixit R."/>
            <person name="Oppert B."/>
            <person name="Jiang H."/>
            <person name="Zou Z."/>
            <person name="Marshall J."/>
            <person name="Elpidina E."/>
            <person name="Vinokurov K."/>
            <person name="Oppert C."/>
            <person name="Zou Z."/>
            <person name="Evans J."/>
            <person name="Lu Z."/>
            <person name="Zhao P."/>
            <person name="Sumathipala N."/>
            <person name="Altincicek B."/>
            <person name="Vilcinskas A."/>
            <person name="Williams M."/>
            <person name="Hultmark D."/>
            <person name="Hetru C."/>
            <person name="Jiang H."/>
            <person name="Grimmelikhuijzen C.J."/>
            <person name="Hauser F."/>
            <person name="Cazzamali G."/>
            <person name="Williamson M."/>
            <person name="Park Y."/>
            <person name="Li B."/>
            <person name="Tanaka Y."/>
            <person name="Predel R."/>
            <person name="Neupert S."/>
            <person name="Schachtner J."/>
            <person name="Verleyen P."/>
            <person name="Raible F."/>
            <person name="Bork P."/>
            <person name="Friedrich M."/>
            <person name="Walden K.K."/>
            <person name="Robertson H.M."/>
            <person name="Angeli S."/>
            <person name="Foret S."/>
            <person name="Bucher G."/>
            <person name="Schuetz S."/>
            <person name="Maleszka R."/>
            <person name="Wimmer E.A."/>
            <person name="Beeman R.W."/>
            <person name="Lorenzen M."/>
            <person name="Tomoyasu Y."/>
            <person name="Miller S.C."/>
            <person name="Grossmann D."/>
            <person name="Bucher G."/>
        </authorList>
    </citation>
    <scope>NUCLEOTIDE SEQUENCE [LARGE SCALE GENOMIC DNA]</scope>
    <source>
        <strain evidence="2 3">Georgia GA2</strain>
    </source>
</reference>
<dbReference type="InParanoid" id="A0A139WJN7"/>
<dbReference type="OMA" id="WAPYQMV"/>
<dbReference type="Proteomes" id="UP000007266">
    <property type="component" value="Linkage group 4"/>
</dbReference>
<sequence length="509" mass="59090">MKRLQAVAPLHEFGGASVPELPNRETVKLERPQWCLARLCLSSRPGIAGASAMSGAPRNAAVPFEAAFAQISQACGRFLEFIHTCRGTHQPGASTILAKTCPRFCGNYIREAHFGYGARLSLISRKRTKVLRAHTPAMMALQMLLLLEVIVILFSPSLSYPVYGTKRYGRSSGQRVSSWAPYQMVRTQRYPVNYYELYPYSQGYPDDYYPQETYPVYYPPARTSKYEVYQAVLPYYYGDHIMTRPNYGYYDTDPLDIQEEMMQEAEREEREEAQPIGHELLYENEDPNEENLDDVNAAFLQNLIMSQMYKEALDNQKDYYDDYYPNEEYGKWEDIPKQKSRYSQEDEDVRELKQLVKSKTKPNLNEIHWFQHGNFRKQKEQQSKNSFTEKRDKTFDRKPVNKLTTTTPPPPATSLEPKRDARGQKEEVLMRPATPVRHPFSSPVLEMMSKDDERKRTPSVYDTIKHMLDMEKSLENKYGADEIRPHMKKRIIASEESLTHQLSVLKKGQ</sequence>
<dbReference type="eggNOG" id="ENOG502SAA1">
    <property type="taxonomic scope" value="Eukaryota"/>
</dbReference>
<evidence type="ECO:0000313" key="2">
    <source>
        <dbReference type="EMBL" id="KYB28061.1"/>
    </source>
</evidence>
<feature type="compositionally biased region" description="Basic and acidic residues" evidence="1">
    <location>
        <begin position="377"/>
        <end position="399"/>
    </location>
</feature>
<reference evidence="2 3" key="2">
    <citation type="journal article" date="2010" name="Nucleic Acids Res.">
        <title>BeetleBase in 2010: revisions to provide comprehensive genomic information for Tribolium castaneum.</title>
        <authorList>
            <person name="Kim H.S."/>
            <person name="Murphy T."/>
            <person name="Xia J."/>
            <person name="Caragea D."/>
            <person name="Park Y."/>
            <person name="Beeman R.W."/>
            <person name="Lorenzen M.D."/>
            <person name="Butcher S."/>
            <person name="Manak J.R."/>
            <person name="Brown S.J."/>
        </authorList>
    </citation>
    <scope>GENOME REANNOTATION</scope>
    <source>
        <strain evidence="2 3">Georgia GA2</strain>
    </source>
</reference>
<dbReference type="AlphaFoldDB" id="A0A139WJN7"/>
<evidence type="ECO:0000313" key="3">
    <source>
        <dbReference type="Proteomes" id="UP000007266"/>
    </source>
</evidence>
<protein>
    <submittedName>
        <fullName evidence="2">Uncharacterized protein</fullName>
    </submittedName>
</protein>
<keyword evidence="3" id="KW-1185">Reference proteome</keyword>
<feature type="region of interest" description="Disordered" evidence="1">
    <location>
        <begin position="370"/>
        <end position="427"/>
    </location>
</feature>
<name>A0A139WJN7_TRICA</name>
<gene>
    <name evidence="2" type="primary">AUGUSTUS-3.0.2_08248</name>
    <name evidence="2" type="ORF">TcasGA2_TC008248</name>
</gene>
<feature type="compositionally biased region" description="Basic and acidic residues" evidence="1">
    <location>
        <begin position="416"/>
        <end position="427"/>
    </location>
</feature>
<organism evidence="2 3">
    <name type="scientific">Tribolium castaneum</name>
    <name type="common">Red flour beetle</name>
    <dbReference type="NCBI Taxonomy" id="7070"/>
    <lineage>
        <taxon>Eukaryota</taxon>
        <taxon>Metazoa</taxon>
        <taxon>Ecdysozoa</taxon>
        <taxon>Arthropoda</taxon>
        <taxon>Hexapoda</taxon>
        <taxon>Insecta</taxon>
        <taxon>Pterygota</taxon>
        <taxon>Neoptera</taxon>
        <taxon>Endopterygota</taxon>
        <taxon>Coleoptera</taxon>
        <taxon>Polyphaga</taxon>
        <taxon>Cucujiformia</taxon>
        <taxon>Tenebrionidae</taxon>
        <taxon>Tenebrionidae incertae sedis</taxon>
        <taxon>Tribolium</taxon>
    </lineage>
</organism>
<dbReference type="STRING" id="7070.A0A139WJN7"/>